<dbReference type="GO" id="GO:0016887">
    <property type="term" value="F:ATP hydrolysis activity"/>
    <property type="evidence" value="ECO:0007669"/>
    <property type="project" value="InterPro"/>
</dbReference>
<dbReference type="InterPro" id="IPR000641">
    <property type="entry name" value="CbxX/CfxQ"/>
</dbReference>
<reference evidence="7" key="1">
    <citation type="journal article" date="2015" name="PLoS Genet.">
        <title>Genome Sequence and Transcriptome Analyses of Chrysochromulina tobin: Metabolic Tools for Enhanced Algal Fitness in the Prominent Order Prymnesiales (Haptophyceae).</title>
        <authorList>
            <person name="Hovde B.T."/>
            <person name="Deodato C.R."/>
            <person name="Hunsperger H.M."/>
            <person name="Ryken S.A."/>
            <person name="Yost W."/>
            <person name="Jha R.K."/>
            <person name="Patterson J."/>
            <person name="Monnat R.J. Jr."/>
            <person name="Barlow S.B."/>
            <person name="Starkenburg S.R."/>
            <person name="Cattolico R.A."/>
        </authorList>
    </citation>
    <scope>NUCLEOTIDE SEQUENCE</scope>
    <source>
        <strain evidence="7">CCMP291</strain>
    </source>
</reference>
<dbReference type="CDD" id="cd00009">
    <property type="entry name" value="AAA"/>
    <property type="match status" value="1"/>
</dbReference>
<dbReference type="PRINTS" id="PR00819">
    <property type="entry name" value="CBXCFQXSUPER"/>
</dbReference>
<evidence type="ECO:0000313" key="7">
    <source>
        <dbReference type="Proteomes" id="UP000037460"/>
    </source>
</evidence>
<dbReference type="SUPFAM" id="SSF52540">
    <property type="entry name" value="P-loop containing nucleoside triphosphate hydrolases"/>
    <property type="match status" value="3"/>
</dbReference>
<name>A0A0M0JHZ9_9EUKA</name>
<dbReference type="Gene3D" id="3.40.50.300">
    <property type="entry name" value="P-loop containing nucleotide triphosphate hydrolases"/>
    <property type="match status" value="3"/>
</dbReference>
<protein>
    <submittedName>
        <fullName evidence="6">Aaa family protein</fullName>
    </submittedName>
</protein>
<dbReference type="Pfam" id="PF00004">
    <property type="entry name" value="AAA"/>
    <property type="match status" value="2"/>
</dbReference>
<dbReference type="InterPro" id="IPR003593">
    <property type="entry name" value="AAA+_ATPase"/>
</dbReference>
<proteinExistence type="inferred from homology"/>
<dbReference type="Proteomes" id="UP000037460">
    <property type="component" value="Unassembled WGS sequence"/>
</dbReference>
<dbReference type="InterPro" id="IPR041627">
    <property type="entry name" value="AAA_lid_6"/>
</dbReference>
<evidence type="ECO:0000313" key="6">
    <source>
        <dbReference type="EMBL" id="KOO26209.1"/>
    </source>
</evidence>
<dbReference type="PANTHER" id="PTHR43392:SF2">
    <property type="entry name" value="AAA-TYPE ATPASE FAMILY PROTEIN _ ANKYRIN REPEAT FAMILY PROTEIN"/>
    <property type="match status" value="1"/>
</dbReference>
<dbReference type="PANTHER" id="PTHR43392">
    <property type="entry name" value="AAA-TYPE ATPASE FAMILY PROTEIN / ANKYRIN REPEAT FAMILY PROTEIN"/>
    <property type="match status" value="1"/>
</dbReference>
<organism evidence="6 7">
    <name type="scientific">Chrysochromulina tobinii</name>
    <dbReference type="NCBI Taxonomy" id="1460289"/>
    <lineage>
        <taxon>Eukaryota</taxon>
        <taxon>Haptista</taxon>
        <taxon>Haptophyta</taxon>
        <taxon>Prymnesiophyceae</taxon>
        <taxon>Prymnesiales</taxon>
        <taxon>Chrysochromulinaceae</taxon>
        <taxon>Chrysochromulina</taxon>
    </lineage>
</organism>
<dbReference type="InterPro" id="IPR027417">
    <property type="entry name" value="P-loop_NTPase"/>
</dbReference>
<accession>A0A0M0JHZ9</accession>
<dbReference type="PROSITE" id="PS50890">
    <property type="entry name" value="PUA"/>
    <property type="match status" value="1"/>
</dbReference>
<dbReference type="SMART" id="SM00382">
    <property type="entry name" value="AAA"/>
    <property type="match status" value="2"/>
</dbReference>
<dbReference type="InterPro" id="IPR050773">
    <property type="entry name" value="CbxX/CfxQ_RuBisCO_ESX"/>
</dbReference>
<feature type="domain" description="AAA+ ATPase" evidence="5">
    <location>
        <begin position="249"/>
        <end position="392"/>
    </location>
</feature>
<comment type="similarity">
    <text evidence="1">Belongs to the CbxX/CfxQ family.</text>
</comment>
<keyword evidence="3" id="KW-0067">ATP-binding</keyword>
<evidence type="ECO:0000256" key="3">
    <source>
        <dbReference type="ARBA" id="ARBA00022840"/>
    </source>
</evidence>
<dbReference type="Pfam" id="PF17866">
    <property type="entry name" value="AAA_lid_6"/>
    <property type="match status" value="2"/>
</dbReference>
<evidence type="ECO:0000256" key="1">
    <source>
        <dbReference type="ARBA" id="ARBA00010378"/>
    </source>
</evidence>
<comment type="caution">
    <text evidence="6">The sequence shown here is derived from an EMBL/GenBank/DDBJ whole genome shotgun (WGS) entry which is preliminary data.</text>
</comment>
<evidence type="ECO:0000259" key="5">
    <source>
        <dbReference type="SMART" id="SM00382"/>
    </source>
</evidence>
<dbReference type="AlphaFoldDB" id="A0A0M0JHZ9"/>
<sequence>MAKILHDFKLRSSSEIRSTTGGNLLRDGADEFKKMLEQVDGGVLFIDEVYQLDPKNNKDGADIMNLLLTFAEDKRGECSVVLAGYRDEVETLLSFNPGLASRFPNTWVFEDYLEPELRAIYHKMMSDRKMVASPSVASIVASRLAYGAGQRGFGNARAVRNQIEQAIKRQEERLSMLIDGGETPSAEMATTISREDALGAKPVLDNSPELKELETLTGLDEVKAKVRELMHLQLGNWEREARGEKPLYVPLHRIFYGKPGTGKTTVAKLFGRLLKRFGFLSNGEVVVKGPSDFLGSAVGESERKTVELLEACRGKVLLIDECYGLNPKRSSNSFCANVVDTIVQKVQGTPGEDIAIIMCGYEDDVNALLRDANPGLARRFRPEDAFLFADYTDPQLVHILREKVRSAGLSITLPTAEDAVAIIARERMKPNFGNAGSVDNALTRAKERMQSRLTKTLAAERAAADLGEAPPGGTRVNQSLLLPEDFDKNPADFSKVRVALDDLVDVDFIHEYFDELEASLSLAKEEERDARGMLGHLAFCGAPGVGKATLACRFGSILKNVGLLPSDNVVKMSGRTMQDRYLGGTQAKVTEIVKSALGGVLFIDDAGGMAPESGAGAGASYNKEVDVDENQETARACGVRAMPTFQAFVKKVKMYERAPVVRTTTNVLTRTVREKKGGGEEAGDGDEEAKGDGEDLWVSDAMMGSGWHGELDDIEQMMTGKRDWPQGTKDFLKQKYGVDDAGVGEMLKKQGSNVQQLTKLREAKERARRAKERSDAIPATESTSLVKYCTACGRPDCDFAPITIKVRNKGKGKK</sequence>
<dbReference type="Gene3D" id="1.10.8.60">
    <property type="match status" value="2"/>
</dbReference>
<evidence type="ECO:0000256" key="2">
    <source>
        <dbReference type="ARBA" id="ARBA00022741"/>
    </source>
</evidence>
<dbReference type="CDD" id="cd02947">
    <property type="entry name" value="TRX_family"/>
    <property type="match status" value="1"/>
</dbReference>
<dbReference type="OrthoDB" id="2423195at2759"/>
<dbReference type="InterPro" id="IPR003959">
    <property type="entry name" value="ATPase_AAA_core"/>
</dbReference>
<gene>
    <name evidence="6" type="ORF">Ctob_000164</name>
</gene>
<feature type="region of interest" description="Disordered" evidence="4">
    <location>
        <begin position="672"/>
        <end position="692"/>
    </location>
</feature>
<dbReference type="GO" id="GO:0005524">
    <property type="term" value="F:ATP binding"/>
    <property type="evidence" value="ECO:0007669"/>
    <property type="project" value="UniProtKB-KW"/>
</dbReference>
<keyword evidence="2" id="KW-0547">Nucleotide-binding</keyword>
<feature type="domain" description="AAA+ ATPase" evidence="5">
    <location>
        <begin position="533"/>
        <end position="686"/>
    </location>
</feature>
<dbReference type="EMBL" id="JWZX01002881">
    <property type="protein sequence ID" value="KOO26209.1"/>
    <property type="molecule type" value="Genomic_DNA"/>
</dbReference>
<keyword evidence="7" id="KW-1185">Reference proteome</keyword>
<evidence type="ECO:0000256" key="4">
    <source>
        <dbReference type="SAM" id="MobiDB-lite"/>
    </source>
</evidence>
<dbReference type="FunFam" id="3.40.50.300:FF:000216">
    <property type="entry name" value="Type VII secretion ATPase EccA"/>
    <property type="match status" value="1"/>
</dbReference>